<organism evidence="2 3">
    <name type="scientific">Pseudolycoriella hygida</name>
    <dbReference type="NCBI Taxonomy" id="35572"/>
    <lineage>
        <taxon>Eukaryota</taxon>
        <taxon>Metazoa</taxon>
        <taxon>Ecdysozoa</taxon>
        <taxon>Arthropoda</taxon>
        <taxon>Hexapoda</taxon>
        <taxon>Insecta</taxon>
        <taxon>Pterygota</taxon>
        <taxon>Neoptera</taxon>
        <taxon>Endopterygota</taxon>
        <taxon>Diptera</taxon>
        <taxon>Nematocera</taxon>
        <taxon>Sciaroidea</taxon>
        <taxon>Sciaridae</taxon>
        <taxon>Pseudolycoriella</taxon>
    </lineage>
</organism>
<feature type="compositionally biased region" description="Basic and acidic residues" evidence="1">
    <location>
        <begin position="67"/>
        <end position="76"/>
    </location>
</feature>
<evidence type="ECO:0000256" key="1">
    <source>
        <dbReference type="SAM" id="MobiDB-lite"/>
    </source>
</evidence>
<keyword evidence="3" id="KW-1185">Reference proteome</keyword>
<feature type="compositionally biased region" description="Polar residues" evidence="1">
    <location>
        <begin position="190"/>
        <end position="199"/>
    </location>
</feature>
<protein>
    <submittedName>
        <fullName evidence="2">Uncharacterized protein</fullName>
    </submittedName>
</protein>
<reference evidence="2" key="1">
    <citation type="submission" date="2022-07" db="EMBL/GenBank/DDBJ databases">
        <authorList>
            <person name="Trinca V."/>
            <person name="Uliana J.V.C."/>
            <person name="Torres T.T."/>
            <person name="Ward R.J."/>
            <person name="Monesi N."/>
        </authorList>
    </citation>
    <scope>NUCLEOTIDE SEQUENCE</scope>
    <source>
        <strain evidence="2">HSMRA1968</strain>
        <tissue evidence="2">Whole embryos</tissue>
    </source>
</reference>
<feature type="compositionally biased region" description="Low complexity" evidence="1">
    <location>
        <begin position="106"/>
        <end position="124"/>
    </location>
</feature>
<gene>
    <name evidence="2" type="ORF">Bhyg_14447</name>
</gene>
<evidence type="ECO:0000313" key="3">
    <source>
        <dbReference type="Proteomes" id="UP001151699"/>
    </source>
</evidence>
<dbReference type="AlphaFoldDB" id="A0A9Q0RXA9"/>
<feature type="compositionally biased region" description="Low complexity" evidence="1">
    <location>
        <begin position="1"/>
        <end position="12"/>
    </location>
</feature>
<name>A0A9Q0RXA9_9DIPT</name>
<dbReference type="Proteomes" id="UP001151699">
    <property type="component" value="Chromosome C"/>
</dbReference>
<feature type="compositionally biased region" description="Polar residues" evidence="1">
    <location>
        <begin position="79"/>
        <end position="90"/>
    </location>
</feature>
<comment type="caution">
    <text evidence="2">The sequence shown here is derived from an EMBL/GenBank/DDBJ whole genome shotgun (WGS) entry which is preliminary data.</text>
</comment>
<feature type="region of interest" description="Disordered" evidence="1">
    <location>
        <begin position="167"/>
        <end position="206"/>
    </location>
</feature>
<proteinExistence type="predicted"/>
<sequence>MSSPSPQQSVKPPSRKQRKASPQPSTSSAFVRKALGKKVVSTSQPRRTVTKRPIEPHRFDSDDDFVDNEKTREFKLHQLATSKSEILSNSLHKEVPEKNKNKRTLSSTSEDSIDVSSKSKSLKSNGNQSIASTSSAIVDGNQSVASTLIANKLLTISHRPSASHVVSKLSLGVPPPQQSVKPPSRKQRKASPQPSTSSAAVKESLVGKRKALPQSAESGGCQAIIRLTDVDVSFLGNKFKKTTETIRMPVRRLKQITHLKDLNVCGVDLGMRNIASTVRRTWHQITPETYEIHESNILHKSKDYHYNAGFHRRRRKHKKILGKFDAEYQEDRQQSGGDEPSQKNSDFMKFLESRMKWFGRATNAYIQKPVTNIKFDKFRSTQKVMSKMAAEIVGVKDVHSTGERLLEKKCHLIFIGNCTTPSNSTDSLHAVARRKANCSIHKTNSKHLGGCDNR</sequence>
<feature type="region of interest" description="Disordered" evidence="1">
    <location>
        <begin position="1"/>
        <end position="130"/>
    </location>
</feature>
<evidence type="ECO:0000313" key="2">
    <source>
        <dbReference type="EMBL" id="KAJ6635861.1"/>
    </source>
</evidence>
<accession>A0A9Q0RXA9</accession>
<dbReference type="EMBL" id="WJQU01000004">
    <property type="protein sequence ID" value="KAJ6635861.1"/>
    <property type="molecule type" value="Genomic_DNA"/>
</dbReference>
<feature type="compositionally biased region" description="Polar residues" evidence="1">
    <location>
        <begin position="20"/>
        <end position="29"/>
    </location>
</feature>